<dbReference type="PANTHER" id="PTHR22911:SF6">
    <property type="entry name" value="SOLUTE CARRIER FAMILY 35 MEMBER G1"/>
    <property type="match status" value="1"/>
</dbReference>
<evidence type="ECO:0000259" key="7">
    <source>
        <dbReference type="Pfam" id="PF00892"/>
    </source>
</evidence>
<evidence type="ECO:0000313" key="8">
    <source>
        <dbReference type="EMBL" id="MCX8998439.1"/>
    </source>
</evidence>
<feature type="transmembrane region" description="Helical" evidence="6">
    <location>
        <begin position="102"/>
        <end position="120"/>
    </location>
</feature>
<dbReference type="InterPro" id="IPR000620">
    <property type="entry name" value="EamA_dom"/>
</dbReference>
<proteinExistence type="inferred from homology"/>
<keyword evidence="9" id="KW-1185">Reference proteome</keyword>
<dbReference type="Proteomes" id="UP001208771">
    <property type="component" value="Unassembled WGS sequence"/>
</dbReference>
<evidence type="ECO:0000313" key="9">
    <source>
        <dbReference type="Proteomes" id="UP001208771"/>
    </source>
</evidence>
<evidence type="ECO:0000256" key="5">
    <source>
        <dbReference type="ARBA" id="ARBA00023136"/>
    </source>
</evidence>
<keyword evidence="5 6" id="KW-0472">Membrane</keyword>
<evidence type="ECO:0000256" key="4">
    <source>
        <dbReference type="ARBA" id="ARBA00022989"/>
    </source>
</evidence>
<feature type="transmembrane region" description="Helical" evidence="6">
    <location>
        <begin position="219"/>
        <end position="237"/>
    </location>
</feature>
<feature type="transmembrane region" description="Helical" evidence="6">
    <location>
        <begin position="274"/>
        <end position="292"/>
    </location>
</feature>
<dbReference type="SUPFAM" id="SSF103481">
    <property type="entry name" value="Multidrug resistance efflux transporter EmrE"/>
    <property type="match status" value="2"/>
</dbReference>
<gene>
    <name evidence="8" type="ORF">NOF55_15095</name>
</gene>
<evidence type="ECO:0000256" key="6">
    <source>
        <dbReference type="SAM" id="Phobius"/>
    </source>
</evidence>
<feature type="transmembrane region" description="Helical" evidence="6">
    <location>
        <begin position="159"/>
        <end position="180"/>
    </location>
</feature>
<evidence type="ECO:0000256" key="2">
    <source>
        <dbReference type="ARBA" id="ARBA00009853"/>
    </source>
</evidence>
<feature type="domain" description="EamA" evidence="7">
    <location>
        <begin position="162"/>
        <end position="291"/>
    </location>
</feature>
<keyword evidence="4 6" id="KW-1133">Transmembrane helix</keyword>
<accession>A0AAE3SWV9</accession>
<evidence type="ECO:0000256" key="1">
    <source>
        <dbReference type="ARBA" id="ARBA00004141"/>
    </source>
</evidence>
<feature type="transmembrane region" description="Helical" evidence="6">
    <location>
        <begin position="192"/>
        <end position="213"/>
    </location>
</feature>
<dbReference type="GO" id="GO:0016020">
    <property type="term" value="C:membrane"/>
    <property type="evidence" value="ECO:0007669"/>
    <property type="project" value="UniProtKB-SubCell"/>
</dbReference>
<feature type="transmembrane region" description="Helical" evidence="6">
    <location>
        <begin position="249"/>
        <end position="268"/>
    </location>
</feature>
<dbReference type="EMBL" id="JANFPI010000005">
    <property type="protein sequence ID" value="MCX8998439.1"/>
    <property type="molecule type" value="Genomic_DNA"/>
</dbReference>
<protein>
    <submittedName>
        <fullName evidence="8">DMT family transporter</fullName>
    </submittedName>
</protein>
<comment type="subcellular location">
    <subcellularLocation>
        <location evidence="1">Membrane</location>
        <topology evidence="1">Multi-pass membrane protein</topology>
    </subcellularLocation>
</comment>
<dbReference type="PANTHER" id="PTHR22911">
    <property type="entry name" value="ACYL-MALONYL CONDENSING ENZYME-RELATED"/>
    <property type="match status" value="1"/>
</dbReference>
<comment type="caution">
    <text evidence="8">The sequence shown here is derived from an EMBL/GenBank/DDBJ whole genome shotgun (WGS) entry which is preliminary data.</text>
</comment>
<comment type="similarity">
    <text evidence="2">Belongs to the drug/metabolite transporter (DMT) superfamily. 10 TMS drug/metabolite exporter (DME) (TC 2.A.7.3) family.</text>
</comment>
<feature type="domain" description="EamA" evidence="7">
    <location>
        <begin position="9"/>
        <end position="143"/>
    </location>
</feature>
<dbReference type="RefSeq" id="WP_306412233.1">
    <property type="nucleotide sequence ID" value="NZ_JANFPI010000005.1"/>
</dbReference>
<evidence type="ECO:0000256" key="3">
    <source>
        <dbReference type="ARBA" id="ARBA00022692"/>
    </source>
</evidence>
<keyword evidence="3 6" id="KW-0812">Transmembrane</keyword>
<dbReference type="AlphaFoldDB" id="A0AAE3SWV9"/>
<feature type="transmembrane region" description="Helical" evidence="6">
    <location>
        <begin position="12"/>
        <end position="29"/>
    </location>
</feature>
<feature type="transmembrane region" description="Helical" evidence="6">
    <location>
        <begin position="127"/>
        <end position="147"/>
    </location>
</feature>
<sequence length="313" mass="33737">MPPVHANPMKGILLKVSSVFLFVCMQTFIKLAGTEVMPGQVTFYRSAFALVPILGYLACRQQLRGALYTSNPLGHFKRGFLGILSMGLGFYGLLHLPLPEAIAIGYALPLLAVVFAAFILKEQVRVYRWMAVVTGLVGVLIISWPKLSLFREGGFESTQAVGALAVLLSATLGAMAMIQVRQLVSTEKTPTIVLYFSITASVFSLATVPFGWPALPLDVTAMLALSGFCGGVAQILLTESYRHADVSAIAPFDYTSILLGIGIAYFLFNDVPSSTTLVGTTIVVGAGIFIIYREHMLGLERRMARKAAPTHAT</sequence>
<dbReference type="InterPro" id="IPR037185">
    <property type="entry name" value="EmrE-like"/>
</dbReference>
<reference evidence="8" key="1">
    <citation type="submission" date="2022-07" db="EMBL/GenBank/DDBJ databases">
        <title>Ectorhizobium quercum gen.nov., sp. nov.</title>
        <authorList>
            <person name="Ma T."/>
            <person name="Li Y."/>
        </authorList>
    </citation>
    <scope>NUCLEOTIDE SEQUENCE</scope>
    <source>
        <strain evidence="8">BDR2-2</strain>
    </source>
</reference>
<organism evidence="8 9">
    <name type="scientific">Ectorhizobium quercum</name>
    <dbReference type="NCBI Taxonomy" id="2965071"/>
    <lineage>
        <taxon>Bacteria</taxon>
        <taxon>Pseudomonadati</taxon>
        <taxon>Pseudomonadota</taxon>
        <taxon>Alphaproteobacteria</taxon>
        <taxon>Hyphomicrobiales</taxon>
        <taxon>Rhizobiaceae</taxon>
        <taxon>Ectorhizobium</taxon>
    </lineage>
</organism>
<feature type="transmembrane region" description="Helical" evidence="6">
    <location>
        <begin position="41"/>
        <end position="59"/>
    </location>
</feature>
<dbReference type="Pfam" id="PF00892">
    <property type="entry name" value="EamA"/>
    <property type="match status" value="2"/>
</dbReference>
<name>A0AAE3SWV9_9HYPH</name>
<feature type="transmembrane region" description="Helical" evidence="6">
    <location>
        <begin position="79"/>
        <end position="96"/>
    </location>
</feature>